<dbReference type="SUPFAM" id="SSF53649">
    <property type="entry name" value="Alkaline phosphatase-like"/>
    <property type="match status" value="1"/>
</dbReference>
<proteinExistence type="inferred from homology"/>
<organism evidence="6 9">
    <name type="scientific">Adineta steineri</name>
    <dbReference type="NCBI Taxonomy" id="433720"/>
    <lineage>
        <taxon>Eukaryota</taxon>
        <taxon>Metazoa</taxon>
        <taxon>Spiralia</taxon>
        <taxon>Gnathifera</taxon>
        <taxon>Rotifera</taxon>
        <taxon>Eurotatoria</taxon>
        <taxon>Bdelloidea</taxon>
        <taxon>Adinetida</taxon>
        <taxon>Adinetidae</taxon>
        <taxon>Adineta</taxon>
    </lineage>
</organism>
<dbReference type="Gene3D" id="3.40.720.10">
    <property type="entry name" value="Alkaline Phosphatase, subunit A"/>
    <property type="match status" value="1"/>
</dbReference>
<sequence>MGATSSQKREQQDADMASASQDGLELATFGAGCFWGTEKFFRKQFGNKLASTMVGYMGGSTKANYLYVCTGLTNHAEVLQISFDPSKVKYSDLVHFFFRMHDPTTLNRQGNDQGTQYRSVIFTYSDEQQKIAEQVRDNVQANGNVNGEIVTQIQPADGLQFYKGESKHQRYLEKNPLGYYGIPADLIESISVPNMKKIQEIGQYTRAYVGGDNSTYSQTPTISAPGYMNLLTGTWANKHNVYDNSVASPNYHYKNIFRLFKEQYSDKKIAIFSTWTVNRVKLVGEGLPTAGSIIFDYKFDGYELDLTTYPHDPDGHYMFDIDQRVTNETSACIKTYAPDLSWVYLQYTDDIGHKFGDSEQFNQAIKNVDKQIGQIWESIEYRMKNLEEDWSIIITTDHGRDPITGLYHGHHTDRERTTWIITNNNAMNSYFRDFQPAIVDIYPTIARLLNLNIPIEIERELDAVPLIGKVSLITPDIKLYDTSLQISWTVLDPTGNVKVWLSTTNSFKDGMMDTYYLIETVPVDKNMIIVDIKQYPSNFYKIVLEGQYNMVNRWVSKS</sequence>
<dbReference type="InterPro" id="IPR036509">
    <property type="entry name" value="Met_Sox_Rdtase_MsrA_sf"/>
</dbReference>
<gene>
    <name evidence="6" type="ORF">IZO911_LOCUS24360</name>
    <name evidence="7" type="ORF">KXQ929_LOCUS14083</name>
    <name evidence="8" type="ORF">OXD698_LOCUS34551</name>
</gene>
<dbReference type="PANTHER" id="PTHR43774:SF1">
    <property type="entry name" value="PEPTIDE METHIONINE SULFOXIDE REDUCTASE MSRA 2"/>
    <property type="match status" value="1"/>
</dbReference>
<dbReference type="InterPro" id="IPR002569">
    <property type="entry name" value="Met_Sox_Rdtase_MsrA_dom"/>
</dbReference>
<keyword evidence="3" id="KW-0560">Oxidoreductase</keyword>
<dbReference type="EMBL" id="CAJNOE010000293">
    <property type="protein sequence ID" value="CAF1125010.1"/>
    <property type="molecule type" value="Genomic_DNA"/>
</dbReference>
<dbReference type="InterPro" id="IPR017850">
    <property type="entry name" value="Alkaline_phosphatase_core_sf"/>
</dbReference>
<dbReference type="Proteomes" id="UP000663860">
    <property type="component" value="Unassembled WGS sequence"/>
</dbReference>
<evidence type="ECO:0000256" key="1">
    <source>
        <dbReference type="ARBA" id="ARBA00005591"/>
    </source>
</evidence>
<evidence type="ECO:0000256" key="2">
    <source>
        <dbReference type="ARBA" id="ARBA00012502"/>
    </source>
</evidence>
<dbReference type="NCBIfam" id="TIGR00401">
    <property type="entry name" value="msrA"/>
    <property type="match status" value="1"/>
</dbReference>
<name>A0A814QV25_9BILA</name>
<feature type="domain" description="Peptide methionine sulphoxide reductase MsrA" evidence="5">
    <location>
        <begin position="27"/>
        <end position="179"/>
    </location>
</feature>
<dbReference type="GO" id="GO:0008113">
    <property type="term" value="F:peptide-methionine (S)-S-oxide reductase activity"/>
    <property type="evidence" value="ECO:0007669"/>
    <property type="project" value="UniProtKB-EC"/>
</dbReference>
<accession>A0A814QV25</accession>
<reference evidence="6" key="1">
    <citation type="submission" date="2021-02" db="EMBL/GenBank/DDBJ databases">
        <authorList>
            <person name="Nowell W R."/>
        </authorList>
    </citation>
    <scope>NUCLEOTIDE SEQUENCE</scope>
</reference>
<comment type="caution">
    <text evidence="6">The sequence shown here is derived from an EMBL/GenBank/DDBJ whole genome shotgun (WGS) entry which is preliminary data.</text>
</comment>
<dbReference type="HAMAP" id="MF_01401">
    <property type="entry name" value="MsrA"/>
    <property type="match status" value="1"/>
</dbReference>
<dbReference type="SUPFAM" id="SSF55068">
    <property type="entry name" value="Peptide methionine sulfoxide reductase"/>
    <property type="match status" value="1"/>
</dbReference>
<protein>
    <recommendedName>
        <fullName evidence="2">peptide-methionine (S)-S-oxide reductase</fullName>
        <ecNumber evidence="2">1.8.4.11</ecNumber>
    </recommendedName>
    <alternativeName>
        <fullName evidence="4">Peptide-methionine (S)-S-oxide reductase</fullName>
    </alternativeName>
</protein>
<evidence type="ECO:0000313" key="6">
    <source>
        <dbReference type="EMBL" id="CAF1125010.1"/>
    </source>
</evidence>
<dbReference type="Pfam" id="PF01663">
    <property type="entry name" value="Phosphodiest"/>
    <property type="match status" value="1"/>
</dbReference>
<evidence type="ECO:0000259" key="5">
    <source>
        <dbReference type="Pfam" id="PF01625"/>
    </source>
</evidence>
<dbReference type="Proteomes" id="UP000663844">
    <property type="component" value="Unassembled WGS sequence"/>
</dbReference>
<evidence type="ECO:0000256" key="3">
    <source>
        <dbReference type="ARBA" id="ARBA00023002"/>
    </source>
</evidence>
<evidence type="ECO:0000313" key="7">
    <source>
        <dbReference type="EMBL" id="CAF3748300.1"/>
    </source>
</evidence>
<dbReference type="EC" id="1.8.4.11" evidence="2"/>
<evidence type="ECO:0000313" key="9">
    <source>
        <dbReference type="Proteomes" id="UP000663860"/>
    </source>
</evidence>
<dbReference type="Pfam" id="PF01625">
    <property type="entry name" value="PMSR"/>
    <property type="match status" value="1"/>
</dbReference>
<dbReference type="Gene3D" id="3.30.1060.10">
    <property type="entry name" value="Peptide methionine sulphoxide reductase MsrA"/>
    <property type="match status" value="1"/>
</dbReference>
<evidence type="ECO:0000256" key="4">
    <source>
        <dbReference type="ARBA" id="ARBA00030643"/>
    </source>
</evidence>
<dbReference type="EMBL" id="CAJOAZ010005038">
    <property type="protein sequence ID" value="CAF4084976.1"/>
    <property type="molecule type" value="Genomic_DNA"/>
</dbReference>
<comment type="similarity">
    <text evidence="1">Belongs to the MsrA Met sulfoxide reductase family.</text>
</comment>
<dbReference type="AlphaFoldDB" id="A0A814QV25"/>
<evidence type="ECO:0000313" key="8">
    <source>
        <dbReference type="EMBL" id="CAF4084976.1"/>
    </source>
</evidence>
<dbReference type="InterPro" id="IPR002591">
    <property type="entry name" value="Phosphodiest/P_Trfase"/>
</dbReference>
<dbReference type="EMBL" id="CAJOBB010000772">
    <property type="protein sequence ID" value="CAF3748300.1"/>
    <property type="molecule type" value="Genomic_DNA"/>
</dbReference>
<dbReference type="Proteomes" id="UP000663868">
    <property type="component" value="Unassembled WGS sequence"/>
</dbReference>
<dbReference type="PANTHER" id="PTHR43774">
    <property type="entry name" value="PEPTIDE METHIONINE SULFOXIDE REDUCTASE"/>
    <property type="match status" value="1"/>
</dbReference>